<dbReference type="Proteomes" id="UP000242367">
    <property type="component" value="Unassembled WGS sequence"/>
</dbReference>
<keyword evidence="2" id="KW-1185">Reference proteome</keyword>
<proteinExistence type="predicted"/>
<accession>A0A2P4US18</accession>
<reference evidence="1 2" key="1">
    <citation type="journal article" date="2017" name="Chemistry">
        <title>Isolation, Biosynthesis and Chemical Modifications of Rubterolones A-F: Rare Tropolone Alkaloids from Actinomadura sp. 5-2.</title>
        <authorList>
            <person name="Guo H."/>
            <person name="Benndorf R."/>
            <person name="Leichnitz D."/>
            <person name="Klassen J.L."/>
            <person name="Vollmers J."/>
            <person name="Gorls H."/>
            <person name="Steinacker M."/>
            <person name="Weigel C."/>
            <person name="Dahse H.M."/>
            <person name="Kaster A.K."/>
            <person name="de Beer Z.W."/>
            <person name="Poulsen M."/>
            <person name="Beemelmanns C."/>
        </authorList>
    </citation>
    <scope>NUCLEOTIDE SEQUENCE [LARGE SCALE GENOMIC DNA]</scope>
    <source>
        <strain evidence="1 2">5-2</strain>
    </source>
</reference>
<comment type="caution">
    <text evidence="1">The sequence shown here is derived from an EMBL/GenBank/DDBJ whole genome shotgun (WGS) entry which is preliminary data.</text>
</comment>
<organism evidence="1 2">
    <name type="scientific">Actinomadura rubteroloni</name>
    <dbReference type="NCBI Taxonomy" id="1926885"/>
    <lineage>
        <taxon>Bacteria</taxon>
        <taxon>Bacillati</taxon>
        <taxon>Actinomycetota</taxon>
        <taxon>Actinomycetes</taxon>
        <taxon>Streptosporangiales</taxon>
        <taxon>Thermomonosporaceae</taxon>
        <taxon>Actinomadura</taxon>
    </lineage>
</organism>
<dbReference type="EMBL" id="MTBP01000001">
    <property type="protein sequence ID" value="POM27851.1"/>
    <property type="molecule type" value="Genomic_DNA"/>
</dbReference>
<evidence type="ECO:0000313" key="2">
    <source>
        <dbReference type="Proteomes" id="UP000242367"/>
    </source>
</evidence>
<evidence type="ECO:0000313" key="1">
    <source>
        <dbReference type="EMBL" id="POM27851.1"/>
    </source>
</evidence>
<protein>
    <submittedName>
        <fullName evidence="1">Uncharacterized protein</fullName>
    </submittedName>
</protein>
<gene>
    <name evidence="1" type="ORF">BTM25_22740</name>
</gene>
<name>A0A2P4US18_9ACTN</name>
<dbReference type="AlphaFoldDB" id="A0A2P4US18"/>
<sequence>MRNGLLQMNFRSIQIPNTLFGFGKLQQNLVVTAFKRLGQ</sequence>